<feature type="coiled-coil region" evidence="1">
    <location>
        <begin position="181"/>
        <end position="208"/>
    </location>
</feature>
<gene>
    <name evidence="2" type="ORF">FUAX_16800</name>
</gene>
<reference evidence="2 3" key="1">
    <citation type="submission" date="2021-12" db="EMBL/GenBank/DDBJ databases">
        <title>Genome sequencing of bacteria with rrn-lacking chromosome and rrn-plasmid.</title>
        <authorList>
            <person name="Anda M."/>
            <person name="Iwasaki W."/>
        </authorList>
    </citation>
    <scope>NUCLEOTIDE SEQUENCE [LARGE SCALE GENOMIC DNA]</scope>
    <source>
        <strain evidence="2 3">DSM 100852</strain>
    </source>
</reference>
<dbReference type="KEGG" id="fax:FUAX_16800"/>
<accession>A0AAU9CZW1</accession>
<organism evidence="2 3">
    <name type="scientific">Fulvitalea axinellae</name>
    <dbReference type="NCBI Taxonomy" id="1182444"/>
    <lineage>
        <taxon>Bacteria</taxon>
        <taxon>Pseudomonadati</taxon>
        <taxon>Bacteroidota</taxon>
        <taxon>Cytophagia</taxon>
        <taxon>Cytophagales</taxon>
        <taxon>Persicobacteraceae</taxon>
        <taxon>Fulvitalea</taxon>
    </lineage>
</organism>
<sequence>MFAKFEGYRIRRATIKQLPNTILNLTTIQRMRAFQSVENLLRELGGKRERLLIDYVFKHREATFDTLVHLAEGDIRLVNSLVAKSVFAKTGETVFLDERLRTFFDRFLGINEEIQNYEIDERIGAMRRNIRMFMLEDNWAEKERILEKLKNSLNGLGRVVKRNVIELSKRVQHDYKTEENLKVKRLKIEEHDEKARKLRQLIASIEDVLDNKTFLQEANDPMLRKMVTDLRYEYLRDAKTNLRELHHEIVSYLNRFEFLQEYFKKLQTIRRHKKLFELEKRTNVEELIKDNNTLIFEPRILMPANPSLEFMASDDGQDMVRKVSEKVEHRWRKRLRKSESIGGDMLDTDPVTESRINYAKIRDLFFESGTDLFSFIVNYEFEQEVDLEQRVAAFCKVALLYEDEMDFTGHVEVYEKVRHAVILPLKKKRKTKKPAMAEAH</sequence>
<protein>
    <submittedName>
        <fullName evidence="2">Uncharacterized protein</fullName>
    </submittedName>
</protein>
<keyword evidence="1" id="KW-0175">Coiled coil</keyword>
<evidence type="ECO:0000256" key="1">
    <source>
        <dbReference type="SAM" id="Coils"/>
    </source>
</evidence>
<dbReference type="AlphaFoldDB" id="A0AAU9CZW1"/>
<evidence type="ECO:0000313" key="3">
    <source>
        <dbReference type="Proteomes" id="UP001348817"/>
    </source>
</evidence>
<dbReference type="RefSeq" id="WP_338394461.1">
    <property type="nucleotide sequence ID" value="NZ_AP025314.1"/>
</dbReference>
<keyword evidence="3" id="KW-1185">Reference proteome</keyword>
<proteinExistence type="predicted"/>
<dbReference type="EMBL" id="AP025314">
    <property type="protein sequence ID" value="BDD09248.1"/>
    <property type="molecule type" value="Genomic_DNA"/>
</dbReference>
<evidence type="ECO:0000313" key="2">
    <source>
        <dbReference type="EMBL" id="BDD09248.1"/>
    </source>
</evidence>
<dbReference type="Proteomes" id="UP001348817">
    <property type="component" value="Chromosome"/>
</dbReference>
<name>A0AAU9CZW1_9BACT</name>